<dbReference type="FunFam" id="3.40.50.300:FF:000019">
    <property type="entry name" value="Translation initiation factor IF-2"/>
    <property type="match status" value="1"/>
</dbReference>
<dbReference type="GO" id="GO:0003924">
    <property type="term" value="F:GTPase activity"/>
    <property type="evidence" value="ECO:0007669"/>
    <property type="project" value="UniProtKB-UniRule"/>
</dbReference>
<keyword evidence="5 9" id="KW-0396">Initiation factor</keyword>
<comment type="caution">
    <text evidence="14">The sequence shown here is derived from an EMBL/GenBank/DDBJ whole genome shotgun (WGS) entry which is preliminary data.</text>
</comment>
<dbReference type="Gene3D" id="2.40.30.10">
    <property type="entry name" value="Translation factors"/>
    <property type="match status" value="2"/>
</dbReference>
<keyword evidence="12" id="KW-0175">Coiled coil</keyword>
<evidence type="ECO:0000256" key="4">
    <source>
        <dbReference type="ARBA" id="ARBA00022490"/>
    </source>
</evidence>
<evidence type="ECO:0000256" key="12">
    <source>
        <dbReference type="SAM" id="Coils"/>
    </source>
</evidence>
<dbReference type="PANTHER" id="PTHR43381:SF5">
    <property type="entry name" value="TR-TYPE G DOMAIN-CONTAINING PROTEIN"/>
    <property type="match status" value="1"/>
</dbReference>
<evidence type="ECO:0000256" key="2">
    <source>
        <dbReference type="ARBA" id="ARBA00007733"/>
    </source>
</evidence>
<dbReference type="InterPro" id="IPR053905">
    <property type="entry name" value="EF-G-like_DII"/>
</dbReference>
<feature type="domain" description="Tr-type G" evidence="13">
    <location>
        <begin position="139"/>
        <end position="308"/>
    </location>
</feature>
<evidence type="ECO:0000256" key="8">
    <source>
        <dbReference type="ARBA" id="ARBA00023134"/>
    </source>
</evidence>
<keyword evidence="6 9" id="KW-0547">Nucleotide-binding</keyword>
<dbReference type="PANTHER" id="PTHR43381">
    <property type="entry name" value="TRANSLATION INITIATION FACTOR IF-2-RELATED"/>
    <property type="match status" value="1"/>
</dbReference>
<dbReference type="Pfam" id="PF03144">
    <property type="entry name" value="GTP_EFTU_D2"/>
    <property type="match status" value="1"/>
</dbReference>
<dbReference type="InterPro" id="IPR027417">
    <property type="entry name" value="P-loop_NTPase"/>
</dbReference>
<dbReference type="SUPFAM" id="SSF50447">
    <property type="entry name" value="Translation proteins"/>
    <property type="match status" value="2"/>
</dbReference>
<keyword evidence="7 9" id="KW-0648">Protein biosynthesis</keyword>
<dbReference type="SUPFAM" id="SSF52540">
    <property type="entry name" value="P-loop containing nucleoside triphosphate hydrolases"/>
    <property type="match status" value="1"/>
</dbReference>
<dbReference type="GO" id="GO:0005829">
    <property type="term" value="C:cytosol"/>
    <property type="evidence" value="ECO:0007669"/>
    <property type="project" value="TreeGrafter"/>
</dbReference>
<comment type="function">
    <text evidence="9 10">One of the essential components for the initiation of protein synthesis. Protects formylmethionyl-tRNA from spontaneous hydrolysis and promotes its binding to the 30S ribosomal subunits. Also involved in the hydrolysis of GTP during the formation of the 70S ribosomal complex.</text>
</comment>
<dbReference type="InterPro" id="IPR023115">
    <property type="entry name" value="TIF_IF2_dom3"/>
</dbReference>
<feature type="binding site" evidence="9">
    <location>
        <begin position="248"/>
        <end position="251"/>
    </location>
    <ligand>
        <name>GTP</name>
        <dbReference type="ChEBI" id="CHEBI:37565"/>
    </ligand>
</feature>
<dbReference type="InterPro" id="IPR000795">
    <property type="entry name" value="T_Tr_GTP-bd_dom"/>
</dbReference>
<dbReference type="Pfam" id="PF11987">
    <property type="entry name" value="IF-2"/>
    <property type="match status" value="1"/>
</dbReference>
<dbReference type="NCBIfam" id="TIGR00487">
    <property type="entry name" value="IF-2"/>
    <property type="match status" value="1"/>
</dbReference>
<dbReference type="PROSITE" id="PS01176">
    <property type="entry name" value="IF2"/>
    <property type="match status" value="1"/>
</dbReference>
<dbReference type="InterPro" id="IPR006847">
    <property type="entry name" value="IF2_N"/>
</dbReference>
<sequence>MKKENKQGKRVYELAKELGVKSQMIIEIMNELGIGVKSNLSLVDGDSAGLITDYVNELKRKTKEQKEALESIPHNITLEEISKHYSLPFEEIREKIMKFGLPYKPSYRYSRKEVHYLAVELGLKVPPFLDEEFRKQFVKRAPVVTVMGHVDHGKTTLLDAIRKTNVAEKEKGQITQAIGASTVEIHGEKIIFIDTPGHEAFTEMRLRGSLVTDIVILVVAGDEGVKEQTIESLNHAKSAKVPIIVAINKIDKPGADPEMVKHQLADRGLLPEEWGGQTVYVHVSAKTGQGIQDLLEIIRLQADLLDLKTNPNTIASGTVIESRIDKNVGPLATVIVQTGTLKVGTYLRAGNTVGKIRFLKDTFGKNVNSSPAVSAVEIAGLEEIPEAGEIFYELSSIEEMRQEKEKIEEAKKKAKEEGRIPKTLEELLKEMEEREEKKLYVILKADTQGSLEAVKRAISEIKSPVPIEIVHEGVGGIVKSDVLLASASKGFILGFNVRPVQEASSEAKSRGIEIRTYDIIFELVDEIERLLKGAETKETKEVVVGRVTVKQTFKVPNVGTVAGCLVTDGKVYRGARVKVIRNNAVIYTGEVSSLKRFKEDVREVVKGYECGIGLKNFNDIKVGDEFEVVEVQQVP</sequence>
<feature type="binding site" evidence="9">
    <location>
        <begin position="194"/>
        <end position="198"/>
    </location>
    <ligand>
        <name>GTP</name>
        <dbReference type="ChEBI" id="CHEBI:37565"/>
    </ligand>
</feature>
<proteinExistence type="inferred from homology"/>
<dbReference type="InterPro" id="IPR000178">
    <property type="entry name" value="TF_IF2_bacterial-like"/>
</dbReference>
<dbReference type="Gene3D" id="3.40.50.300">
    <property type="entry name" value="P-loop containing nucleotide triphosphate hydrolases"/>
    <property type="match status" value="1"/>
</dbReference>
<dbReference type="CDD" id="cd01887">
    <property type="entry name" value="IF2_eIF5B"/>
    <property type="match status" value="1"/>
</dbReference>
<evidence type="ECO:0000256" key="6">
    <source>
        <dbReference type="ARBA" id="ARBA00022741"/>
    </source>
</evidence>
<dbReference type="FunFam" id="3.40.50.10050:FF:000001">
    <property type="entry name" value="Translation initiation factor IF-2"/>
    <property type="match status" value="1"/>
</dbReference>
<evidence type="ECO:0000256" key="9">
    <source>
        <dbReference type="HAMAP-Rule" id="MF_00100"/>
    </source>
</evidence>
<gene>
    <name evidence="9" type="primary">infB</name>
    <name evidence="14" type="ORF">ENV82_02440</name>
</gene>
<evidence type="ECO:0000256" key="7">
    <source>
        <dbReference type="ARBA" id="ARBA00022917"/>
    </source>
</evidence>
<organism evidence="14">
    <name type="scientific">Caldisericum exile</name>
    <dbReference type="NCBI Taxonomy" id="693075"/>
    <lineage>
        <taxon>Bacteria</taxon>
        <taxon>Pseudomonadati</taxon>
        <taxon>Caldisericota/Cryosericota group</taxon>
        <taxon>Caldisericota</taxon>
        <taxon>Caldisericia</taxon>
        <taxon>Caldisericales</taxon>
        <taxon>Caldisericaceae</taxon>
        <taxon>Caldisericum</taxon>
    </lineage>
</organism>
<dbReference type="AlphaFoldDB" id="A0A7C4Y417"/>
<dbReference type="CDD" id="cd03692">
    <property type="entry name" value="mtIF2_IVc"/>
    <property type="match status" value="1"/>
</dbReference>
<comment type="similarity">
    <text evidence="2 9 10">Belongs to the TRAFAC class translation factor GTPase superfamily. Classic translation factor GTPase family. IF-2 subfamily.</text>
</comment>
<dbReference type="SUPFAM" id="SSF52156">
    <property type="entry name" value="Initiation factor IF2/eIF5b, domain 3"/>
    <property type="match status" value="1"/>
</dbReference>
<name>A0A7C4Y417_9BACT</name>
<dbReference type="InterPro" id="IPR005225">
    <property type="entry name" value="Small_GTP-bd"/>
</dbReference>
<dbReference type="Pfam" id="PF00009">
    <property type="entry name" value="GTP_EFTU"/>
    <property type="match status" value="1"/>
</dbReference>
<dbReference type="InterPro" id="IPR036925">
    <property type="entry name" value="TIF_IF2_dom3_sf"/>
</dbReference>
<dbReference type="EMBL" id="DTHV01000079">
    <property type="protein sequence ID" value="HGW60280.1"/>
    <property type="molecule type" value="Genomic_DNA"/>
</dbReference>
<keyword evidence="8 9" id="KW-0342">GTP-binding</keyword>
<evidence type="ECO:0000313" key="14">
    <source>
        <dbReference type="EMBL" id="HGW60280.1"/>
    </source>
</evidence>
<evidence type="ECO:0000256" key="1">
    <source>
        <dbReference type="ARBA" id="ARBA00004496"/>
    </source>
</evidence>
<protein>
    <recommendedName>
        <fullName evidence="3 9">Translation initiation factor IF-2</fullName>
    </recommendedName>
</protein>
<feature type="binding site" evidence="9">
    <location>
        <begin position="148"/>
        <end position="155"/>
    </location>
    <ligand>
        <name>GTP</name>
        <dbReference type="ChEBI" id="CHEBI:37565"/>
    </ligand>
</feature>
<dbReference type="Pfam" id="PF22042">
    <property type="entry name" value="EF-G_D2"/>
    <property type="match status" value="1"/>
</dbReference>
<dbReference type="Gene3D" id="3.40.50.10050">
    <property type="entry name" value="Translation initiation factor IF- 2, domain 3"/>
    <property type="match status" value="1"/>
</dbReference>
<dbReference type="FunFam" id="2.40.30.10:FF:000008">
    <property type="entry name" value="Translation initiation factor IF-2"/>
    <property type="match status" value="1"/>
</dbReference>
<evidence type="ECO:0000256" key="3">
    <source>
        <dbReference type="ARBA" id="ARBA00020675"/>
    </source>
</evidence>
<dbReference type="InterPro" id="IPR015760">
    <property type="entry name" value="TIF_IF2"/>
</dbReference>
<feature type="region of interest" description="G-domain" evidence="9">
    <location>
        <begin position="142"/>
        <end position="290"/>
    </location>
</feature>
<keyword evidence="4 9" id="KW-0963">Cytoplasm</keyword>
<evidence type="ECO:0000256" key="10">
    <source>
        <dbReference type="RuleBase" id="RU000644"/>
    </source>
</evidence>
<dbReference type="HAMAP" id="MF_00100_B">
    <property type="entry name" value="IF_2_B"/>
    <property type="match status" value="1"/>
</dbReference>
<evidence type="ECO:0000256" key="5">
    <source>
        <dbReference type="ARBA" id="ARBA00022540"/>
    </source>
</evidence>
<reference evidence="14" key="1">
    <citation type="journal article" date="2020" name="mSystems">
        <title>Genome- and Community-Level Interaction Insights into Carbon Utilization and Element Cycling Functions of Hydrothermarchaeota in Hydrothermal Sediment.</title>
        <authorList>
            <person name="Zhou Z."/>
            <person name="Liu Y."/>
            <person name="Xu W."/>
            <person name="Pan J."/>
            <person name="Luo Z.H."/>
            <person name="Li M."/>
        </authorList>
    </citation>
    <scope>NUCLEOTIDE SEQUENCE [LARGE SCALE GENOMIC DNA]</scope>
    <source>
        <strain evidence="14">SpSt-794</strain>
    </source>
</reference>
<dbReference type="Gene3D" id="1.10.10.2480">
    <property type="match status" value="1"/>
</dbReference>
<dbReference type="Pfam" id="PF04760">
    <property type="entry name" value="IF2_N"/>
    <property type="match status" value="1"/>
</dbReference>
<dbReference type="GO" id="GO:0003743">
    <property type="term" value="F:translation initiation factor activity"/>
    <property type="evidence" value="ECO:0007669"/>
    <property type="project" value="UniProtKB-UniRule"/>
</dbReference>
<comment type="subcellular location">
    <subcellularLocation>
        <location evidence="1 9 11">Cytoplasm</location>
    </subcellularLocation>
</comment>
<feature type="coiled-coil region" evidence="12">
    <location>
        <begin position="393"/>
        <end position="420"/>
    </location>
</feature>
<dbReference type="InterPro" id="IPR009000">
    <property type="entry name" value="Transl_B-barrel_sf"/>
</dbReference>
<evidence type="ECO:0000256" key="11">
    <source>
        <dbReference type="RuleBase" id="RU000645"/>
    </source>
</evidence>
<dbReference type="PROSITE" id="PS51722">
    <property type="entry name" value="G_TR_2"/>
    <property type="match status" value="1"/>
</dbReference>
<accession>A0A7C4Y417</accession>
<evidence type="ECO:0000259" key="13">
    <source>
        <dbReference type="PROSITE" id="PS51722"/>
    </source>
</evidence>
<dbReference type="InterPro" id="IPR004161">
    <property type="entry name" value="EFTu-like_2"/>
</dbReference>
<dbReference type="NCBIfam" id="TIGR00231">
    <property type="entry name" value="small_GTP"/>
    <property type="match status" value="1"/>
</dbReference>
<dbReference type="GO" id="GO:0005525">
    <property type="term" value="F:GTP binding"/>
    <property type="evidence" value="ECO:0007669"/>
    <property type="project" value="UniProtKB-KW"/>
</dbReference>